<dbReference type="InterPro" id="IPR001214">
    <property type="entry name" value="SET_dom"/>
</dbReference>
<reference evidence="3" key="2">
    <citation type="journal article" date="2013" name="PLoS Genet.">
        <title>Comparative genome structure, secondary metabolite, and effector coding capacity across Cochliobolus pathogens.</title>
        <authorList>
            <person name="Condon B.J."/>
            <person name="Leng Y."/>
            <person name="Wu D."/>
            <person name="Bushley K.E."/>
            <person name="Ohm R.A."/>
            <person name="Otillar R."/>
            <person name="Martin J."/>
            <person name="Schackwitz W."/>
            <person name="Grimwood J."/>
            <person name="MohdZainudin N."/>
            <person name="Xue C."/>
            <person name="Wang R."/>
            <person name="Manning V.A."/>
            <person name="Dhillon B."/>
            <person name="Tu Z.J."/>
            <person name="Steffenson B.J."/>
            <person name="Salamov A."/>
            <person name="Sun H."/>
            <person name="Lowry S."/>
            <person name="LaButti K."/>
            <person name="Han J."/>
            <person name="Copeland A."/>
            <person name="Lindquist E."/>
            <person name="Barry K."/>
            <person name="Schmutz J."/>
            <person name="Baker S.E."/>
            <person name="Ciuffetti L.M."/>
            <person name="Grigoriev I.V."/>
            <person name="Zhong S."/>
            <person name="Turgeon B.G."/>
        </authorList>
    </citation>
    <scope>NUCLEOTIDE SEQUENCE [LARGE SCALE GENOMIC DNA]</scope>
    <source>
        <strain evidence="3">C5 / ATCC 48332 / race O</strain>
    </source>
</reference>
<dbReference type="Pfam" id="PF00856">
    <property type="entry name" value="SET"/>
    <property type="match status" value="1"/>
</dbReference>
<keyword evidence="3" id="KW-1185">Reference proteome</keyword>
<organism evidence="2 3">
    <name type="scientific">Cochliobolus heterostrophus (strain C5 / ATCC 48332 / race O)</name>
    <name type="common">Southern corn leaf blight fungus</name>
    <name type="synonym">Bipolaris maydis</name>
    <dbReference type="NCBI Taxonomy" id="701091"/>
    <lineage>
        <taxon>Eukaryota</taxon>
        <taxon>Fungi</taxon>
        <taxon>Dikarya</taxon>
        <taxon>Ascomycota</taxon>
        <taxon>Pezizomycotina</taxon>
        <taxon>Dothideomycetes</taxon>
        <taxon>Pleosporomycetidae</taxon>
        <taxon>Pleosporales</taxon>
        <taxon>Pleosporineae</taxon>
        <taxon>Pleosporaceae</taxon>
        <taxon>Bipolaris</taxon>
    </lineage>
</organism>
<dbReference type="SUPFAM" id="SSF82199">
    <property type="entry name" value="SET domain"/>
    <property type="match status" value="1"/>
</dbReference>
<feature type="domain" description="SET" evidence="1">
    <location>
        <begin position="352"/>
        <end position="544"/>
    </location>
</feature>
<protein>
    <recommendedName>
        <fullName evidence="1">SET domain-containing protein</fullName>
    </recommendedName>
</protein>
<dbReference type="PANTHER" id="PTHR47643:SF2">
    <property type="entry name" value="TPR DOMAIN PROTEIN (AFU_ORTHOLOGUE AFUA_5G12710)"/>
    <property type="match status" value="1"/>
</dbReference>
<dbReference type="AlphaFoldDB" id="M2UF91"/>
<dbReference type="PANTHER" id="PTHR47643">
    <property type="entry name" value="TPR DOMAIN PROTEIN (AFU_ORTHOLOGUE AFUA_5G12710)"/>
    <property type="match status" value="1"/>
</dbReference>
<dbReference type="OrthoDB" id="438641at2759"/>
<dbReference type="Gene3D" id="2.170.270.10">
    <property type="entry name" value="SET domain"/>
    <property type="match status" value="1"/>
</dbReference>
<proteinExistence type="predicted"/>
<evidence type="ECO:0000259" key="1">
    <source>
        <dbReference type="PROSITE" id="PS50280"/>
    </source>
</evidence>
<evidence type="ECO:0000313" key="3">
    <source>
        <dbReference type="Proteomes" id="UP000016936"/>
    </source>
</evidence>
<dbReference type="eggNOG" id="KOG2084">
    <property type="taxonomic scope" value="Eukaryota"/>
</dbReference>
<dbReference type="InterPro" id="IPR011990">
    <property type="entry name" value="TPR-like_helical_dom_sf"/>
</dbReference>
<dbReference type="EMBL" id="KB445584">
    <property type="protein sequence ID" value="EMD86673.1"/>
    <property type="molecule type" value="Genomic_DNA"/>
</dbReference>
<dbReference type="STRING" id="701091.M2UF91"/>
<dbReference type="PROSITE" id="PS50280">
    <property type="entry name" value="SET"/>
    <property type="match status" value="1"/>
</dbReference>
<dbReference type="Gene3D" id="1.25.40.10">
    <property type="entry name" value="Tetratricopeptide repeat domain"/>
    <property type="match status" value="1"/>
</dbReference>
<reference evidence="2 3" key="1">
    <citation type="journal article" date="2012" name="PLoS Pathog.">
        <title>Diverse lifestyles and strategies of plant pathogenesis encoded in the genomes of eighteen Dothideomycetes fungi.</title>
        <authorList>
            <person name="Ohm R.A."/>
            <person name="Feau N."/>
            <person name="Henrissat B."/>
            <person name="Schoch C.L."/>
            <person name="Horwitz B.A."/>
            <person name="Barry K.W."/>
            <person name="Condon B.J."/>
            <person name="Copeland A.C."/>
            <person name="Dhillon B."/>
            <person name="Glaser F."/>
            <person name="Hesse C.N."/>
            <person name="Kosti I."/>
            <person name="LaButti K."/>
            <person name="Lindquist E.A."/>
            <person name="Lucas S."/>
            <person name="Salamov A.A."/>
            <person name="Bradshaw R.E."/>
            <person name="Ciuffetti L."/>
            <person name="Hamelin R.C."/>
            <person name="Kema G.H.J."/>
            <person name="Lawrence C."/>
            <person name="Scott J.A."/>
            <person name="Spatafora J.W."/>
            <person name="Turgeon B.G."/>
            <person name="de Wit P.J.G.M."/>
            <person name="Zhong S."/>
            <person name="Goodwin S.B."/>
            <person name="Grigoriev I.V."/>
        </authorList>
    </citation>
    <scope>NUCLEOTIDE SEQUENCE [LARGE SCALE GENOMIC DNA]</scope>
    <source>
        <strain evidence="3">C5 / ATCC 48332 / race O</strain>
    </source>
</reference>
<dbReference type="InterPro" id="IPR046341">
    <property type="entry name" value="SET_dom_sf"/>
</dbReference>
<dbReference type="HOGENOM" id="CLU_009043_2_0_1"/>
<sequence length="729" mass="82309">MDVCKDLDNFGRMLKQQKCVLQNAKQKQGQCPRDRKGREEMLLEFMMASMATSMKQSNQTHMVHSSFVRGAYPPCTVSVDTLKSLSIGKLRLETHHRGASLLLRTLTAPNRMTGILVLVEDQNRDVTVLQLYRQRDEHSRAASDIIGEGSILIIKEPFFKVMASGEYGIRVDHVSDVMFLDKDDLKVPQTWRPQLSEIGKSADALKLEGNTLMGKGKYWKAIQVYSNSLASSHKLSEIEVIKRNRALAYLKTQQYDAALSDTGFPNFGKEPSEKTLFRAAEALYHLARFEECRRVLETLCNKFPHNEQAVAVLRRARGRCTESSSGIFDFKLLQAKAKKHRPPHMDYATYMGPVEVRETRSKGRGVFATKSMKVGDLILCEKAFAHAYIDEVSRSNASITLLMNVETETGFLGGQADLIRLVVQKLYSSPSTTSEFTNLYHGDYKAVDVSLVGGKPVVDTFLVEWTMALNVFGCPISSLNWHRDIIANRNKAKSEFHSCGIWTKASYVNHSCIGNVSRSFIGDMMIIRAAKDLEADTELKFPCAISDEATNIEQKFKNWGFVCSCARCEDIKSTKASVFVNRRNLQGQLRNLCDSFSDVYDIPITEMERLLKALRETYTLPAEYVPRLSLWEPQLLLTRIYMGRANFTKGMDSVGDILNSLGFIFAGLDGTLIDFELTRWGQMVNHLVEVFLHARTGFSRLVLEKKSNQAEYYAKLGYLCSTGRRTCIV</sequence>
<dbReference type="OMA" id="YVGCTFI"/>
<dbReference type="Proteomes" id="UP000016936">
    <property type="component" value="Unassembled WGS sequence"/>
</dbReference>
<accession>M2UF91</accession>
<dbReference type="SUPFAM" id="SSF48452">
    <property type="entry name" value="TPR-like"/>
    <property type="match status" value="1"/>
</dbReference>
<gene>
    <name evidence="2" type="ORF">COCHEDRAFT_1146448</name>
</gene>
<name>M2UF91_COCH5</name>
<dbReference type="InterPro" id="IPR053209">
    <property type="entry name" value="Gramillin-biosynth_MTr"/>
</dbReference>
<evidence type="ECO:0000313" key="2">
    <source>
        <dbReference type="EMBL" id="EMD86673.1"/>
    </source>
</evidence>